<protein>
    <submittedName>
        <fullName evidence="2">Uncharacterized protein</fullName>
    </submittedName>
</protein>
<accession>A0A1G8NLA1</accession>
<evidence type="ECO:0000313" key="3">
    <source>
        <dbReference type="Proteomes" id="UP000182894"/>
    </source>
</evidence>
<dbReference type="EMBL" id="FNCO01000017">
    <property type="protein sequence ID" value="SDI81071.1"/>
    <property type="molecule type" value="Genomic_DNA"/>
</dbReference>
<feature type="compositionally biased region" description="Basic and acidic residues" evidence="1">
    <location>
        <begin position="36"/>
        <end position="45"/>
    </location>
</feature>
<dbReference type="RefSeq" id="WP_167362109.1">
    <property type="nucleotide sequence ID" value="NZ_FNCO01000017.1"/>
</dbReference>
<feature type="compositionally biased region" description="Polar residues" evidence="1">
    <location>
        <begin position="9"/>
        <end position="18"/>
    </location>
</feature>
<reference evidence="3" key="1">
    <citation type="submission" date="2016-10" db="EMBL/GenBank/DDBJ databases">
        <authorList>
            <person name="Varghese N."/>
            <person name="Submissions S."/>
        </authorList>
    </citation>
    <scope>NUCLEOTIDE SEQUENCE [LARGE SCALE GENOMIC DNA]</scope>
    <source>
        <strain evidence="3">ATCC 700689</strain>
    </source>
</reference>
<evidence type="ECO:0000256" key="1">
    <source>
        <dbReference type="SAM" id="MobiDB-lite"/>
    </source>
</evidence>
<feature type="region of interest" description="Disordered" evidence="1">
    <location>
        <begin position="1"/>
        <end position="45"/>
    </location>
</feature>
<dbReference type="Proteomes" id="UP000182894">
    <property type="component" value="Unassembled WGS sequence"/>
</dbReference>
<sequence>MHEIPNFPFPSQNQQSAAARQELGQPIEMKASGKSGDSKKAQGQR</sequence>
<evidence type="ECO:0000313" key="2">
    <source>
        <dbReference type="EMBL" id="SDI81071.1"/>
    </source>
</evidence>
<proteinExistence type="predicted"/>
<gene>
    <name evidence="2" type="ORF">SAMN05216605_117120</name>
</gene>
<keyword evidence="3" id="KW-1185">Reference proteome</keyword>
<organism evidence="2 3">
    <name type="scientific">Pseudomonas abietaniphila</name>
    <dbReference type="NCBI Taxonomy" id="89065"/>
    <lineage>
        <taxon>Bacteria</taxon>
        <taxon>Pseudomonadati</taxon>
        <taxon>Pseudomonadota</taxon>
        <taxon>Gammaproteobacteria</taxon>
        <taxon>Pseudomonadales</taxon>
        <taxon>Pseudomonadaceae</taxon>
        <taxon>Pseudomonas</taxon>
    </lineage>
</organism>
<name>A0A1G8NLA1_9PSED</name>
<dbReference type="AlphaFoldDB" id="A0A1G8NLA1"/>